<dbReference type="EMBL" id="FNRQ01000006">
    <property type="protein sequence ID" value="SEB12327.1"/>
    <property type="molecule type" value="Genomic_DNA"/>
</dbReference>
<gene>
    <name evidence="2" type="ORF">SAMN05192564_106285</name>
</gene>
<dbReference type="Gene3D" id="3.40.830.10">
    <property type="entry name" value="LigB-like"/>
    <property type="match status" value="1"/>
</dbReference>
<dbReference type="Pfam" id="PF02900">
    <property type="entry name" value="LigB"/>
    <property type="match status" value="1"/>
</dbReference>
<evidence type="ECO:0000259" key="1">
    <source>
        <dbReference type="Pfam" id="PF02900"/>
    </source>
</evidence>
<evidence type="ECO:0000313" key="2">
    <source>
        <dbReference type="EMBL" id="SEB12327.1"/>
    </source>
</evidence>
<dbReference type="GO" id="GO:0008198">
    <property type="term" value="F:ferrous iron binding"/>
    <property type="evidence" value="ECO:0007669"/>
    <property type="project" value="InterPro"/>
</dbReference>
<dbReference type="Proteomes" id="UP000198638">
    <property type="component" value="Unassembled WGS sequence"/>
</dbReference>
<dbReference type="AlphaFoldDB" id="A0A1H4GS31"/>
<dbReference type="OrthoDB" id="8673673at2"/>
<dbReference type="GO" id="GO:0016702">
    <property type="term" value="F:oxidoreductase activity, acting on single donors with incorporation of molecular oxygen, incorporation of two atoms of oxygen"/>
    <property type="evidence" value="ECO:0007669"/>
    <property type="project" value="UniProtKB-ARBA"/>
</dbReference>
<feature type="domain" description="Extradiol ring-cleavage dioxygenase class III enzyme subunit B" evidence="1">
    <location>
        <begin position="78"/>
        <end position="278"/>
    </location>
</feature>
<organism evidence="2 3">
    <name type="scientific">Paraburkholderia sartisoli</name>
    <dbReference type="NCBI Taxonomy" id="83784"/>
    <lineage>
        <taxon>Bacteria</taxon>
        <taxon>Pseudomonadati</taxon>
        <taxon>Pseudomonadota</taxon>
        <taxon>Betaproteobacteria</taxon>
        <taxon>Burkholderiales</taxon>
        <taxon>Burkholderiaceae</taxon>
        <taxon>Paraburkholderia</taxon>
    </lineage>
</organism>
<dbReference type="SUPFAM" id="SSF53213">
    <property type="entry name" value="LigB-like"/>
    <property type="match status" value="1"/>
</dbReference>
<sequence length="343" mass="37224">MANIVLGIGTSHTPLFTLDSADWRYRAQADFENQALNLSDGRFVTYPQLLEEVGPQYANVAQPEELQRVALGCDSALDHLGDALEAVAPDIAVIIGDDQGELFGSDNQPAFAIYYADKLLTSDAYGHDDSPEWVRTMGRGYLMDDNHAIPGDAGFGLRIIEGLIDRDVDVAAVARIGDRPRCGLGHAFGFVVKRLFRNRPIPVVPVLLNTYFPPNVASASRCYDIGVKLREVIEGIDNAARVAIIASGGLSHFVVDEALDRGVLAALTHRDERHLRALPRGALNAGSSEILNWVLAAGTLRPLRVVWQEYLPIYRTPAGTGLGAAFVIWKPEDGGNNVHPHGT</sequence>
<protein>
    <submittedName>
        <fullName evidence="2">Catalytic LigB subunit of aromatic ring-opening dioxygenase</fullName>
    </submittedName>
</protein>
<dbReference type="InterPro" id="IPR004183">
    <property type="entry name" value="Xdiol_dOase_suB"/>
</dbReference>
<evidence type="ECO:0000313" key="3">
    <source>
        <dbReference type="Proteomes" id="UP000198638"/>
    </source>
</evidence>
<keyword evidence="3" id="KW-1185">Reference proteome</keyword>
<keyword evidence="2" id="KW-0223">Dioxygenase</keyword>
<reference evidence="3" key="1">
    <citation type="submission" date="2016-10" db="EMBL/GenBank/DDBJ databases">
        <authorList>
            <person name="Varghese N."/>
            <person name="Submissions S."/>
        </authorList>
    </citation>
    <scope>NUCLEOTIDE SEQUENCE [LARGE SCALE GENOMIC DNA]</scope>
    <source>
        <strain evidence="3">LMG 24000</strain>
    </source>
</reference>
<dbReference type="RefSeq" id="WP_090535574.1">
    <property type="nucleotide sequence ID" value="NZ_FNRQ01000006.1"/>
</dbReference>
<dbReference type="STRING" id="83784.SAMN05192564_106285"/>
<keyword evidence="2" id="KW-0560">Oxidoreductase</keyword>
<name>A0A1H4GS31_9BURK</name>
<accession>A0A1H4GS31</accession>
<proteinExistence type="predicted"/>